<evidence type="ECO:0000313" key="1">
    <source>
        <dbReference type="EMBL" id="WAR17790.1"/>
    </source>
</evidence>
<keyword evidence="2" id="KW-1185">Reference proteome</keyword>
<organism evidence="1 2">
    <name type="scientific">Mya arenaria</name>
    <name type="common">Soft-shell clam</name>
    <dbReference type="NCBI Taxonomy" id="6604"/>
    <lineage>
        <taxon>Eukaryota</taxon>
        <taxon>Metazoa</taxon>
        <taxon>Spiralia</taxon>
        <taxon>Lophotrochozoa</taxon>
        <taxon>Mollusca</taxon>
        <taxon>Bivalvia</taxon>
        <taxon>Autobranchia</taxon>
        <taxon>Heteroconchia</taxon>
        <taxon>Euheterodonta</taxon>
        <taxon>Imparidentia</taxon>
        <taxon>Neoheterodontei</taxon>
        <taxon>Myida</taxon>
        <taxon>Myoidea</taxon>
        <taxon>Myidae</taxon>
        <taxon>Mya</taxon>
    </lineage>
</organism>
<proteinExistence type="predicted"/>
<protein>
    <submittedName>
        <fullName evidence="1">Uncharacterized protein</fullName>
    </submittedName>
</protein>
<name>A0ABY7F6M0_MYAAR</name>
<gene>
    <name evidence="1" type="ORF">MAR_032384</name>
</gene>
<dbReference type="Proteomes" id="UP001164746">
    <property type="component" value="Chromosome 10"/>
</dbReference>
<evidence type="ECO:0000313" key="2">
    <source>
        <dbReference type="Proteomes" id="UP001164746"/>
    </source>
</evidence>
<feature type="non-terminal residue" evidence="1">
    <location>
        <position position="1"/>
    </location>
</feature>
<dbReference type="EMBL" id="CP111021">
    <property type="protein sequence ID" value="WAR17790.1"/>
    <property type="molecule type" value="Genomic_DNA"/>
</dbReference>
<accession>A0ABY7F6M0</accession>
<reference evidence="1" key="1">
    <citation type="submission" date="2022-11" db="EMBL/GenBank/DDBJ databases">
        <title>Centuries of genome instability and evolution in soft-shell clam transmissible cancer (bioRxiv).</title>
        <authorList>
            <person name="Hart S.F.M."/>
            <person name="Yonemitsu M.A."/>
            <person name="Giersch R.M."/>
            <person name="Beal B.F."/>
            <person name="Arriagada G."/>
            <person name="Davis B.W."/>
            <person name="Ostrander E.A."/>
            <person name="Goff S.P."/>
            <person name="Metzger M.J."/>
        </authorList>
    </citation>
    <scope>NUCLEOTIDE SEQUENCE</scope>
    <source>
        <strain evidence="1">MELC-2E11</strain>
        <tissue evidence="1">Siphon/mantle</tissue>
    </source>
</reference>
<sequence length="105" mass="11457">DTIPCGSKTCDLDTGTCEKSVKPAGPSSKRLNFAIERSWDDAMSECEQGNTATGFDNKQAGVRFRSRIYSGCKCWCNLASELTIEELKGRGHGYLEKNGIMSALL</sequence>